<keyword evidence="2" id="KW-1185">Reference proteome</keyword>
<dbReference type="EMBL" id="CP036425">
    <property type="protein sequence ID" value="QDU32930.1"/>
    <property type="molecule type" value="Genomic_DNA"/>
</dbReference>
<dbReference type="AlphaFoldDB" id="A0A517YRT0"/>
<evidence type="ECO:0000313" key="1">
    <source>
        <dbReference type="EMBL" id="QDU32930.1"/>
    </source>
</evidence>
<name>A0A517YRT0_9BACT</name>
<dbReference type="Proteomes" id="UP000317369">
    <property type="component" value="Chromosome"/>
</dbReference>
<protein>
    <submittedName>
        <fullName evidence="1">Uncharacterized protein</fullName>
    </submittedName>
</protein>
<proteinExistence type="predicted"/>
<organism evidence="1 2">
    <name type="scientific">Poriferisphaera corsica</name>
    <dbReference type="NCBI Taxonomy" id="2528020"/>
    <lineage>
        <taxon>Bacteria</taxon>
        <taxon>Pseudomonadati</taxon>
        <taxon>Planctomycetota</taxon>
        <taxon>Phycisphaerae</taxon>
        <taxon>Phycisphaerales</taxon>
        <taxon>Phycisphaeraceae</taxon>
        <taxon>Poriferisphaera</taxon>
    </lineage>
</organism>
<gene>
    <name evidence="1" type="ORF">KS4_09690</name>
</gene>
<accession>A0A517YRT0</accession>
<sequence>MRRLEKGWLYACSEHFLNSHKNACAQKGAFCVCAQILCACFEMHISV</sequence>
<reference evidence="1 2" key="1">
    <citation type="submission" date="2019-02" db="EMBL/GenBank/DDBJ databases">
        <title>Deep-cultivation of Planctomycetes and their phenomic and genomic characterization uncovers novel biology.</title>
        <authorList>
            <person name="Wiegand S."/>
            <person name="Jogler M."/>
            <person name="Boedeker C."/>
            <person name="Pinto D."/>
            <person name="Vollmers J."/>
            <person name="Rivas-Marin E."/>
            <person name="Kohn T."/>
            <person name="Peeters S.H."/>
            <person name="Heuer A."/>
            <person name="Rast P."/>
            <person name="Oberbeckmann S."/>
            <person name="Bunk B."/>
            <person name="Jeske O."/>
            <person name="Meyerdierks A."/>
            <person name="Storesund J.E."/>
            <person name="Kallscheuer N."/>
            <person name="Luecker S."/>
            <person name="Lage O.M."/>
            <person name="Pohl T."/>
            <person name="Merkel B.J."/>
            <person name="Hornburger P."/>
            <person name="Mueller R.-W."/>
            <person name="Bruemmer F."/>
            <person name="Labrenz M."/>
            <person name="Spormann A.M."/>
            <person name="Op den Camp H."/>
            <person name="Overmann J."/>
            <person name="Amann R."/>
            <person name="Jetten M.S.M."/>
            <person name="Mascher T."/>
            <person name="Medema M.H."/>
            <person name="Devos D.P."/>
            <person name="Kaster A.-K."/>
            <person name="Ovreas L."/>
            <person name="Rohde M."/>
            <person name="Galperin M.Y."/>
            <person name="Jogler C."/>
        </authorList>
    </citation>
    <scope>NUCLEOTIDE SEQUENCE [LARGE SCALE GENOMIC DNA]</scope>
    <source>
        <strain evidence="1 2">KS4</strain>
    </source>
</reference>
<dbReference type="KEGG" id="pcor:KS4_09690"/>
<evidence type="ECO:0000313" key="2">
    <source>
        <dbReference type="Proteomes" id="UP000317369"/>
    </source>
</evidence>